<evidence type="ECO:0000313" key="2">
    <source>
        <dbReference type="EMBL" id="MFC6331591.1"/>
    </source>
</evidence>
<name>A0ABW1V181_9BACL</name>
<keyword evidence="1" id="KW-1133">Transmembrane helix</keyword>
<proteinExistence type="predicted"/>
<comment type="caution">
    <text evidence="2">The sequence shown here is derived from an EMBL/GenBank/DDBJ whole genome shotgun (WGS) entry which is preliminary data.</text>
</comment>
<keyword evidence="1" id="KW-0812">Transmembrane</keyword>
<evidence type="ECO:0008006" key="4">
    <source>
        <dbReference type="Google" id="ProtNLM"/>
    </source>
</evidence>
<evidence type="ECO:0000313" key="3">
    <source>
        <dbReference type="Proteomes" id="UP001596233"/>
    </source>
</evidence>
<reference evidence="3" key="1">
    <citation type="journal article" date="2019" name="Int. J. Syst. Evol. Microbiol.">
        <title>The Global Catalogue of Microorganisms (GCM) 10K type strain sequencing project: providing services to taxonomists for standard genome sequencing and annotation.</title>
        <authorList>
            <consortium name="The Broad Institute Genomics Platform"/>
            <consortium name="The Broad Institute Genome Sequencing Center for Infectious Disease"/>
            <person name="Wu L."/>
            <person name="Ma J."/>
        </authorList>
    </citation>
    <scope>NUCLEOTIDE SEQUENCE [LARGE SCALE GENOMIC DNA]</scope>
    <source>
        <strain evidence="3">PCU 280</strain>
    </source>
</reference>
<protein>
    <recommendedName>
        <fullName evidence="4">SPOR domain-containing protein</fullName>
    </recommendedName>
</protein>
<gene>
    <name evidence="2" type="ORF">ACFP56_03075</name>
</gene>
<feature type="transmembrane region" description="Helical" evidence="1">
    <location>
        <begin position="225"/>
        <end position="256"/>
    </location>
</feature>
<accession>A0ABW1V181</accession>
<keyword evidence="3" id="KW-1185">Reference proteome</keyword>
<evidence type="ECO:0000256" key="1">
    <source>
        <dbReference type="SAM" id="Phobius"/>
    </source>
</evidence>
<organism evidence="2 3">
    <name type="scientific">Paenibacillus septentrionalis</name>
    <dbReference type="NCBI Taxonomy" id="429342"/>
    <lineage>
        <taxon>Bacteria</taxon>
        <taxon>Bacillati</taxon>
        <taxon>Bacillota</taxon>
        <taxon>Bacilli</taxon>
        <taxon>Bacillales</taxon>
        <taxon>Paenibacillaceae</taxon>
        <taxon>Paenibacillus</taxon>
    </lineage>
</organism>
<dbReference type="RefSeq" id="WP_379230992.1">
    <property type="nucleotide sequence ID" value="NZ_JBHSTE010000001.1"/>
</dbReference>
<keyword evidence="1" id="KW-0472">Membrane</keyword>
<dbReference type="EMBL" id="JBHSTE010000001">
    <property type="protein sequence ID" value="MFC6331591.1"/>
    <property type="molecule type" value="Genomic_DNA"/>
</dbReference>
<dbReference type="Proteomes" id="UP001596233">
    <property type="component" value="Unassembled WGS sequence"/>
</dbReference>
<sequence>MTKSNRITYRFDRRGNKIDEVLPAREADSSIEPSVVEQPETLIEHQAEDAREDVSLTEPSHLVEYELDYDKLERLIRESNGSEAASVLSDEVSPQNAVEDTFDLKASATLSDTFHKADHAEDMSQNMLEHQSHLMKDTDSSTYAGNGHDSHEQQRYVEPSMVPTTTKAAAQSISYGEREQQRLYELDQYEDELLERNFSSRTKNFEPDMIEETPRRSDRRQTFTWVNGAVSVASAIVTGVCIGYLLLSLVFGMSVWPFSSLNKSAASGQNAVHEIKPNTNEQAEEQLATLPVQSSESSQPAVAGLQLDGAHYSYQVLQAGVFTLEKTRDEVLATLSHAGYEGHFIKDDSDRYFVYAGVATSPTNAAPVQSGIKGVETYRKELTVTLPSQMPFLGEADQLEQYVNEANTLIAMYADLVTAQLEQTSFSAIGEAAQRSWQASHEQWLKLADAIEPKWASSEDNQHAQALKEQLIEADKQLQGYQEQPRSNYLWKVQSALVKSVLIQKEWFE</sequence>